<gene>
    <name evidence="5" type="primary">gspE</name>
    <name evidence="5" type="ORF">ACFP73_10265</name>
</gene>
<evidence type="ECO:0000259" key="4">
    <source>
        <dbReference type="PROSITE" id="PS00662"/>
    </source>
</evidence>
<dbReference type="RefSeq" id="WP_212709342.1">
    <property type="nucleotide sequence ID" value="NZ_BAAAFW010000029.1"/>
</dbReference>
<protein>
    <submittedName>
        <fullName evidence="5">Type II secretion system protein GspE</fullName>
    </submittedName>
</protein>
<evidence type="ECO:0000256" key="3">
    <source>
        <dbReference type="ARBA" id="ARBA00022840"/>
    </source>
</evidence>
<accession>A0ABW1VRH2</accession>
<evidence type="ECO:0000256" key="1">
    <source>
        <dbReference type="ARBA" id="ARBA00006611"/>
    </source>
</evidence>
<dbReference type="PANTHER" id="PTHR30258">
    <property type="entry name" value="TYPE II SECRETION SYSTEM PROTEIN GSPE-RELATED"/>
    <property type="match status" value="1"/>
</dbReference>
<keyword evidence="6" id="KW-1185">Reference proteome</keyword>
<dbReference type="PROSITE" id="PS00662">
    <property type="entry name" value="T2SP_E"/>
    <property type="match status" value="1"/>
</dbReference>
<comment type="caution">
    <text evidence="5">The sequence shown here is derived from an EMBL/GenBank/DDBJ whole genome shotgun (WGS) entry which is preliminary data.</text>
</comment>
<dbReference type="CDD" id="cd01129">
    <property type="entry name" value="PulE-GspE-like"/>
    <property type="match status" value="1"/>
</dbReference>
<proteinExistence type="inferred from homology"/>
<evidence type="ECO:0000313" key="5">
    <source>
        <dbReference type="EMBL" id="MFC6362475.1"/>
    </source>
</evidence>
<sequence length="460" mass="50472">MISLPLEVLCRQLPACIISYDTKYLRLAVVTPPPPDITDALRFASQRQIEFEYWPQARIESQRRQQSSHSLSLAEPEPQTVPLIAEQLLSRAIQQRASDIHLESTPLGPVIRLRIDGLLHPTPLTASCTAEALVARFKVLAGLDIAETRLPQDGQLSLTLDGENHSFRLSTLATRCGEKLVIRRLRSVKQALAPAQLGFDKDDLQQVLTILRQPQGMILVTGPTGSGKTFTLYSLLSQLNTPDKNLSTVEDPIEIPLEGVNQTQLNSKAGLDFSLILRALLRQDPDVIMIGEIRDNDTADIAVKAAQTGHLVLSTLHTNSTGETLIRLRQMGIAGYLLAASLRLVIAQRLVRKLCTHCRHPAGTEIRLPASVRKSPLGHWLADGCDHCFSGYYGRIALFEILPVCGALHQAIASDASPETLREIACRQGGRSLFSTGINAVEKGITSWSEILRVIGGNRE</sequence>
<dbReference type="Gene3D" id="3.30.450.90">
    <property type="match status" value="1"/>
</dbReference>
<dbReference type="InterPro" id="IPR001482">
    <property type="entry name" value="T2SS/T4SS_dom"/>
</dbReference>
<dbReference type="Gene3D" id="3.40.50.300">
    <property type="entry name" value="P-loop containing nucleotide triphosphate hydrolases"/>
    <property type="match status" value="1"/>
</dbReference>
<feature type="domain" description="Bacterial type II secretion system protein E" evidence="4">
    <location>
        <begin position="281"/>
        <end position="295"/>
    </location>
</feature>
<reference evidence="6" key="1">
    <citation type="journal article" date="2019" name="Int. J. Syst. Evol. Microbiol.">
        <title>The Global Catalogue of Microorganisms (GCM) 10K type strain sequencing project: providing services to taxonomists for standard genome sequencing and annotation.</title>
        <authorList>
            <consortium name="The Broad Institute Genomics Platform"/>
            <consortium name="The Broad Institute Genome Sequencing Center for Infectious Disease"/>
            <person name="Wu L."/>
            <person name="Ma J."/>
        </authorList>
    </citation>
    <scope>NUCLEOTIDE SEQUENCE [LARGE SCALE GENOMIC DNA]</scope>
    <source>
        <strain evidence="6">CGMCC 4.1530</strain>
    </source>
</reference>
<organism evidence="5 6">
    <name type="scientific">Tatumella punctata</name>
    <dbReference type="NCBI Taxonomy" id="399969"/>
    <lineage>
        <taxon>Bacteria</taxon>
        <taxon>Pseudomonadati</taxon>
        <taxon>Pseudomonadota</taxon>
        <taxon>Gammaproteobacteria</taxon>
        <taxon>Enterobacterales</taxon>
        <taxon>Erwiniaceae</taxon>
        <taxon>Tatumella</taxon>
    </lineage>
</organism>
<dbReference type="Pfam" id="PF00437">
    <property type="entry name" value="T2SSE"/>
    <property type="match status" value="1"/>
</dbReference>
<keyword evidence="3" id="KW-0067">ATP-binding</keyword>
<dbReference type="EMBL" id="JBHSUC010000011">
    <property type="protein sequence ID" value="MFC6362475.1"/>
    <property type="molecule type" value="Genomic_DNA"/>
</dbReference>
<dbReference type="PANTHER" id="PTHR30258:SF1">
    <property type="entry name" value="PROTEIN TRANSPORT PROTEIN HOFB HOMOLOG"/>
    <property type="match status" value="1"/>
</dbReference>
<evidence type="ECO:0000256" key="2">
    <source>
        <dbReference type="ARBA" id="ARBA00022741"/>
    </source>
</evidence>
<dbReference type="NCBIfam" id="NF007755">
    <property type="entry name" value="PRK10436.1"/>
    <property type="match status" value="1"/>
</dbReference>
<dbReference type="SUPFAM" id="SSF52540">
    <property type="entry name" value="P-loop containing nucleoside triphosphate hydrolases"/>
    <property type="match status" value="1"/>
</dbReference>
<comment type="similarity">
    <text evidence="1">Belongs to the GSP E family.</text>
</comment>
<dbReference type="InterPro" id="IPR027417">
    <property type="entry name" value="P-loop_NTPase"/>
</dbReference>
<keyword evidence="2" id="KW-0547">Nucleotide-binding</keyword>
<evidence type="ECO:0000313" key="6">
    <source>
        <dbReference type="Proteomes" id="UP001596215"/>
    </source>
</evidence>
<name>A0ABW1VRH2_9GAMM</name>
<dbReference type="Proteomes" id="UP001596215">
    <property type="component" value="Unassembled WGS sequence"/>
</dbReference>